<dbReference type="Pfam" id="PF00581">
    <property type="entry name" value="Rhodanese"/>
    <property type="match status" value="1"/>
</dbReference>
<feature type="compositionally biased region" description="Acidic residues" evidence="1">
    <location>
        <begin position="528"/>
        <end position="538"/>
    </location>
</feature>
<dbReference type="PANTHER" id="PTHR10828:SF17">
    <property type="entry name" value="PROTEIN-TYROSINE-PHOSPHATASE"/>
    <property type="match status" value="1"/>
</dbReference>
<organism evidence="3 4">
    <name type="scientific">Paragonimus skrjabini miyazakii</name>
    <dbReference type="NCBI Taxonomy" id="59628"/>
    <lineage>
        <taxon>Eukaryota</taxon>
        <taxon>Metazoa</taxon>
        <taxon>Spiralia</taxon>
        <taxon>Lophotrochozoa</taxon>
        <taxon>Platyhelminthes</taxon>
        <taxon>Trematoda</taxon>
        <taxon>Digenea</taxon>
        <taxon>Plagiorchiida</taxon>
        <taxon>Troglotremata</taxon>
        <taxon>Troglotrematidae</taxon>
        <taxon>Paragonimus</taxon>
    </lineage>
</organism>
<evidence type="ECO:0000313" key="4">
    <source>
        <dbReference type="Proteomes" id="UP000822476"/>
    </source>
</evidence>
<dbReference type="Proteomes" id="UP000822476">
    <property type="component" value="Unassembled WGS sequence"/>
</dbReference>
<dbReference type="InterPro" id="IPR036873">
    <property type="entry name" value="Rhodanese-like_dom_sf"/>
</dbReference>
<evidence type="ECO:0000313" key="3">
    <source>
        <dbReference type="EMBL" id="KAF7261321.1"/>
    </source>
</evidence>
<feature type="domain" description="Rhodanese" evidence="2">
    <location>
        <begin position="454"/>
        <end position="656"/>
    </location>
</feature>
<dbReference type="GO" id="GO:0000086">
    <property type="term" value="P:G2/M transition of mitotic cell cycle"/>
    <property type="evidence" value="ECO:0007669"/>
    <property type="project" value="TreeGrafter"/>
</dbReference>
<dbReference type="EMBL" id="JTDE01000417">
    <property type="protein sequence ID" value="KAF7261321.1"/>
    <property type="molecule type" value="Genomic_DNA"/>
</dbReference>
<feature type="region of interest" description="Disordered" evidence="1">
    <location>
        <begin position="516"/>
        <end position="541"/>
    </location>
</feature>
<feature type="region of interest" description="Disordered" evidence="1">
    <location>
        <begin position="961"/>
        <end position="980"/>
    </location>
</feature>
<feature type="compositionally biased region" description="Polar residues" evidence="1">
    <location>
        <begin position="290"/>
        <end position="305"/>
    </location>
</feature>
<proteinExistence type="predicted"/>
<protein>
    <recommendedName>
        <fullName evidence="2">Rhodanese domain-containing protein</fullName>
    </recommendedName>
</protein>
<dbReference type="PROSITE" id="PS50206">
    <property type="entry name" value="RHODANESE_3"/>
    <property type="match status" value="1"/>
</dbReference>
<feature type="compositionally biased region" description="Low complexity" evidence="1">
    <location>
        <begin position="819"/>
        <end position="835"/>
    </location>
</feature>
<feature type="region of interest" description="Disordered" evidence="1">
    <location>
        <begin position="241"/>
        <end position="332"/>
    </location>
</feature>
<comment type="caution">
    <text evidence="3">The sequence shown here is derived from an EMBL/GenBank/DDBJ whole genome shotgun (WGS) entry which is preliminary data.</text>
</comment>
<keyword evidence="4" id="KW-1185">Reference proteome</keyword>
<dbReference type="GO" id="GO:0010971">
    <property type="term" value="P:positive regulation of G2/M transition of mitotic cell cycle"/>
    <property type="evidence" value="ECO:0007669"/>
    <property type="project" value="TreeGrafter"/>
</dbReference>
<accession>A0A8S9Z879</accession>
<sequence length="1013" mass="110444">MFPVKLTKFGKRPDATNSNDTPVTRLSKILSKTSFEETPDRNYLGCSKLSSISEAIPTDLDESANQEPPLKNFLSWFEGCDHCPQTNVTTKPIISLEFSNSCSSGYFSASTTQSAPPTCNSERILECCSADLPEFTNPSFHHPQRFNFHKPSASDAVCTGSSTLRRTQSCTTRGWLAKRHRRQNWPRISGILRCASASISPAQLADTNSCPAALPTGCLTHQQGSLIRRYSLPPVGELCLSPDESRPPESGAFAKFSLSPETNRSPGSMDSSFDCSSRPQAKKQRIDLSTPGSPSDSCRSSQADLDSTVPVEDESVEDVPGKLMGKPAASVEPHPKPAFEMFRHHSTPMVPVRSVGLTVACPVAPSPMQTAVLKQPRLHLQSALTRCASVPARTISEKLSHCISVLDNPNFRCDVKRHRALPVVQRTDSGLHCVSIDTVADLVNDSHEKRNISYVIVDCRFPYEYEGGHIRGAVNIFTHSDLVQEIFNRVPAQRPPGKPGPPKLLGEGLSRRLAVAPKEPLSAPCEPVSDDDDSEDDADFGHFTSEASQLELAAAQVGESNNSNIANDASGPLDSNLSALSSGTSSSGSSGPQEPAFVVIFHCEFSSQRAPDLATFLRNVDRMSNYHRYPFLYFPEIYIMKGGYSAFFQNYSGVFLLFHERRVRWLGNQRFDTVGEQITVCSHLCSPGNYVKMSHRDYQTHFRLYKRLTKRVSSACMACIRPQHKLLDSPVVDSMNSFGQPSDFRDSEIIPPVTAPLLNIRSQQAPVLLGGEAILATATYEDKENMPCDVSCNDVSVHSIGSGNSSSFRDSPVLPPVESPVSRRLSSSADSSLSDSPLSLAEAVVRVGRRVIAATLGTADPSLGIGQLLEKFQFQVPATQVAIPPAAEPSRVREPLKRSKTVADMCNVMMHVECRENAESKRVPIRAIIHNPFALSDELSGLQTTPAALGRKRANTLTCTPLNSMAPRPSSHNPTETPVARSRNCRPFAYAPLIDASITRLSHSLSTSPVQPS</sequence>
<dbReference type="SMART" id="SM00450">
    <property type="entry name" value="RHOD"/>
    <property type="match status" value="1"/>
</dbReference>
<dbReference type="OrthoDB" id="9999371at2759"/>
<dbReference type="AlphaFoldDB" id="A0A8S9Z879"/>
<evidence type="ECO:0000256" key="1">
    <source>
        <dbReference type="SAM" id="MobiDB-lite"/>
    </source>
</evidence>
<feature type="compositionally biased region" description="Low complexity" evidence="1">
    <location>
        <begin position="803"/>
        <end position="812"/>
    </location>
</feature>
<feature type="compositionally biased region" description="Polar residues" evidence="1">
    <location>
        <begin position="259"/>
        <end position="279"/>
    </location>
</feature>
<dbReference type="GO" id="GO:0005634">
    <property type="term" value="C:nucleus"/>
    <property type="evidence" value="ECO:0007669"/>
    <property type="project" value="TreeGrafter"/>
</dbReference>
<feature type="region of interest" description="Disordered" evidence="1">
    <location>
        <begin position="803"/>
        <end position="835"/>
    </location>
</feature>
<dbReference type="GO" id="GO:0110032">
    <property type="term" value="P:positive regulation of G2/MI transition of meiotic cell cycle"/>
    <property type="evidence" value="ECO:0007669"/>
    <property type="project" value="TreeGrafter"/>
</dbReference>
<dbReference type="Gene3D" id="3.40.250.10">
    <property type="entry name" value="Rhodanese-like domain"/>
    <property type="match status" value="1"/>
</dbReference>
<evidence type="ECO:0000259" key="2">
    <source>
        <dbReference type="PROSITE" id="PS50206"/>
    </source>
</evidence>
<dbReference type="GO" id="GO:0005737">
    <property type="term" value="C:cytoplasm"/>
    <property type="evidence" value="ECO:0007669"/>
    <property type="project" value="TreeGrafter"/>
</dbReference>
<dbReference type="InterPro" id="IPR001763">
    <property type="entry name" value="Rhodanese-like_dom"/>
</dbReference>
<dbReference type="PANTHER" id="PTHR10828">
    <property type="entry name" value="M-PHASE INDUCER PHOSPHATASE DUAL SPECIFICITY PHOSPHATASE CDC25"/>
    <property type="match status" value="1"/>
</dbReference>
<dbReference type="SUPFAM" id="SSF52821">
    <property type="entry name" value="Rhodanese/Cell cycle control phosphatase"/>
    <property type="match status" value="1"/>
</dbReference>
<reference evidence="3" key="1">
    <citation type="submission" date="2019-07" db="EMBL/GenBank/DDBJ databases">
        <title>Annotation for the trematode Paragonimus miyazaki's.</title>
        <authorList>
            <person name="Choi Y.-J."/>
        </authorList>
    </citation>
    <scope>NUCLEOTIDE SEQUENCE</scope>
    <source>
        <strain evidence="3">Japan</strain>
    </source>
</reference>
<dbReference type="GO" id="GO:0004725">
    <property type="term" value="F:protein tyrosine phosphatase activity"/>
    <property type="evidence" value="ECO:0007669"/>
    <property type="project" value="TreeGrafter"/>
</dbReference>
<name>A0A8S9Z879_9TREM</name>
<gene>
    <name evidence="3" type="ORF">EG68_03527</name>
</gene>